<dbReference type="GO" id="GO:0046041">
    <property type="term" value="P:ITP metabolic process"/>
    <property type="evidence" value="ECO:0007669"/>
    <property type="project" value="UniProtKB-UniRule"/>
</dbReference>
<dbReference type="NCBIfam" id="TIGR01351">
    <property type="entry name" value="adk"/>
    <property type="match status" value="1"/>
</dbReference>
<keyword evidence="10" id="KW-1185">Reference proteome</keyword>
<comment type="domain">
    <text evidence="7">Consists of three domains, a large central CORE domain and two small peripheral domains, NMPbind and LID, which undergo movements during catalysis. The LID domain closes over the site of phosphoryl transfer upon GTP binding. Assembling and dissambling the active center during each catalytic cycle provides an effective means to prevent GTP hydrolysis.</text>
</comment>
<dbReference type="PROSITE" id="PS00113">
    <property type="entry name" value="ADENYLATE_KINASE"/>
    <property type="match status" value="1"/>
</dbReference>
<dbReference type="InterPro" id="IPR028586">
    <property type="entry name" value="AK3/Ak4_mitochondrial"/>
</dbReference>
<comment type="function">
    <text evidence="7">Involved in maintaining the homeostasis of cellular nucleotides by catalyzing the interconversion of nucleoside phosphates. Has GTP:AMP phosphotransferase and ITP:AMP phosphotransferase activities.</text>
</comment>
<accession>A0AAD9KC99</accession>
<keyword evidence="3 7" id="KW-0547">Nucleotide-binding</keyword>
<dbReference type="Proteomes" id="UP001208570">
    <property type="component" value="Unassembled WGS sequence"/>
</dbReference>
<name>A0AAD9KC99_9ANNE</name>
<dbReference type="GO" id="GO:0005524">
    <property type="term" value="F:ATP binding"/>
    <property type="evidence" value="ECO:0007669"/>
    <property type="project" value="InterPro"/>
</dbReference>
<feature type="binding site" evidence="7">
    <location>
        <begin position="79"/>
        <end position="82"/>
    </location>
    <ligand>
        <name>AMP</name>
        <dbReference type="ChEBI" id="CHEBI:456215"/>
    </ligand>
</feature>
<feature type="domain" description="Adenylate kinase active site lid" evidence="8">
    <location>
        <begin position="116"/>
        <end position="151"/>
    </location>
</feature>
<dbReference type="GO" id="GO:0005759">
    <property type="term" value="C:mitochondrial matrix"/>
    <property type="evidence" value="ECO:0007669"/>
    <property type="project" value="UniProtKB-SubCell"/>
</dbReference>
<feature type="binding site" evidence="7">
    <location>
        <position position="149"/>
    </location>
    <ligand>
        <name>AMP</name>
        <dbReference type="ChEBI" id="CHEBI:456215"/>
    </ligand>
</feature>
<dbReference type="GO" id="GO:0046899">
    <property type="term" value="F:nucleoside triphosphate adenylate kinase activity"/>
    <property type="evidence" value="ECO:0007669"/>
    <property type="project" value="UniProtKB-UniRule"/>
</dbReference>
<evidence type="ECO:0000256" key="2">
    <source>
        <dbReference type="ARBA" id="ARBA00022679"/>
    </source>
</evidence>
<evidence type="ECO:0000313" key="10">
    <source>
        <dbReference type="Proteomes" id="UP001208570"/>
    </source>
</evidence>
<proteinExistence type="inferred from homology"/>
<protein>
    <recommendedName>
        <fullName evidence="7">GTP:AMP phosphotransferase, mitochondrial</fullName>
        <ecNumber evidence="7">2.7.4.10</ecNumber>
    </recommendedName>
    <alternativeName>
        <fullName evidence="7">Adenylate kinase 3</fullName>
        <shortName evidence="7">AK 3</shortName>
    </alternativeName>
</protein>
<dbReference type="EMBL" id="JAODUP010000016">
    <property type="protein sequence ID" value="KAK2168512.1"/>
    <property type="molecule type" value="Genomic_DNA"/>
</dbReference>
<dbReference type="InterPro" id="IPR000850">
    <property type="entry name" value="Adenylat/UMP-CMP_kin"/>
</dbReference>
<comment type="similarity">
    <text evidence="7">Belongs to the adenylate kinase family. AK3 subfamily.</text>
</comment>
<feature type="binding site" evidence="7">
    <location>
        <position position="31"/>
    </location>
    <ligand>
        <name>AMP</name>
        <dbReference type="ChEBI" id="CHEBI:456215"/>
    </ligand>
</feature>
<feature type="binding site" evidence="7">
    <location>
        <position position="26"/>
    </location>
    <ligand>
        <name>AMP</name>
        <dbReference type="ChEBI" id="CHEBI:456215"/>
    </ligand>
</feature>
<comment type="subcellular location">
    <subcellularLocation>
        <location evidence="1 7">Mitochondrion matrix</location>
    </subcellularLocation>
</comment>
<dbReference type="SUPFAM" id="SSF52540">
    <property type="entry name" value="P-loop containing nucleoside triphosphate hydrolases"/>
    <property type="match status" value="1"/>
</dbReference>
<dbReference type="InterPro" id="IPR033690">
    <property type="entry name" value="Adenylat_kinase_CS"/>
</dbReference>
<evidence type="ECO:0000256" key="4">
    <source>
        <dbReference type="ARBA" id="ARBA00022777"/>
    </source>
</evidence>
<dbReference type="GO" id="GO:0046033">
    <property type="term" value="P:AMP metabolic process"/>
    <property type="evidence" value="ECO:0007669"/>
    <property type="project" value="UniProtKB-UniRule"/>
</dbReference>
<comment type="caution">
    <text evidence="9">The sequence shown here is derived from an EMBL/GenBank/DDBJ whole genome shotgun (WGS) entry which is preliminary data.</text>
</comment>
<keyword evidence="2 7" id="KW-0808">Transferase</keyword>
<reference evidence="9" key="1">
    <citation type="journal article" date="2023" name="Mol. Biol. Evol.">
        <title>Third-Generation Sequencing Reveals the Adaptive Role of the Epigenome in Three Deep-Sea Polychaetes.</title>
        <authorList>
            <person name="Perez M."/>
            <person name="Aroh O."/>
            <person name="Sun Y."/>
            <person name="Lan Y."/>
            <person name="Juniper S.K."/>
            <person name="Young C.R."/>
            <person name="Angers B."/>
            <person name="Qian P.Y."/>
        </authorList>
    </citation>
    <scope>NUCLEOTIDE SEQUENCE</scope>
    <source>
        <strain evidence="9">P08H-3</strain>
    </source>
</reference>
<dbReference type="Gene3D" id="3.40.50.300">
    <property type="entry name" value="P-loop containing nucleotide triphosphate hydrolases"/>
    <property type="match status" value="1"/>
</dbReference>
<dbReference type="GO" id="GO:0006172">
    <property type="term" value="P:ADP biosynthetic process"/>
    <property type="evidence" value="ECO:0007669"/>
    <property type="project" value="UniProtKB-UniRule"/>
</dbReference>
<dbReference type="GO" id="GO:0004017">
    <property type="term" value="F:AMP kinase activity"/>
    <property type="evidence" value="ECO:0007669"/>
    <property type="project" value="InterPro"/>
</dbReference>
<dbReference type="HAMAP" id="MF_03169">
    <property type="entry name" value="Adenylate_kinase_AK3"/>
    <property type="match status" value="1"/>
</dbReference>
<dbReference type="PRINTS" id="PR00094">
    <property type="entry name" value="ADENYLTKNASE"/>
</dbReference>
<dbReference type="AlphaFoldDB" id="A0AAD9KC99"/>
<evidence type="ECO:0000256" key="3">
    <source>
        <dbReference type="ARBA" id="ARBA00022741"/>
    </source>
</evidence>
<dbReference type="HAMAP" id="MF_00235">
    <property type="entry name" value="Adenylate_kinase_Adk"/>
    <property type="match status" value="1"/>
</dbReference>
<comment type="subunit">
    <text evidence="7">Monomer.</text>
</comment>
<sequence length="213" mass="24048">MGPPGSGKGTIAARIVKDFDLKHLSSGDVLRTNIINNTDIGIQAKKYITNGALVPDHVMVSLIVSELKKLGGHSWLLDGFPRTLPQAETLHTEQKVDVVVNLNVPFDVIIDRIKGRWVHPASGRIYHTEFNPPKQAGKDDVTGENLIQRDDDKPDTVLARLQGYQHQTQPVLDFYKKMGILEEFKGNYSNEIWPHVHKFLSTKKEPLQYTEYK</sequence>
<feature type="binding site" evidence="7">
    <location>
        <begin position="5"/>
        <end position="10"/>
    </location>
    <ligand>
        <name>GTP</name>
        <dbReference type="ChEBI" id="CHEBI:37565"/>
    </ligand>
</feature>
<evidence type="ECO:0000313" key="9">
    <source>
        <dbReference type="EMBL" id="KAK2168512.1"/>
    </source>
</evidence>
<dbReference type="Pfam" id="PF00406">
    <property type="entry name" value="ADK"/>
    <property type="match status" value="1"/>
</dbReference>
<dbReference type="EC" id="2.7.4.10" evidence="7"/>
<evidence type="ECO:0000259" key="8">
    <source>
        <dbReference type="Pfam" id="PF05191"/>
    </source>
</evidence>
<evidence type="ECO:0000256" key="7">
    <source>
        <dbReference type="HAMAP-Rule" id="MF_03169"/>
    </source>
</evidence>
<dbReference type="GO" id="GO:0005525">
    <property type="term" value="F:GTP binding"/>
    <property type="evidence" value="ECO:0007669"/>
    <property type="project" value="UniProtKB-KW"/>
</dbReference>
<keyword evidence="6 7" id="KW-0342">GTP-binding</keyword>
<evidence type="ECO:0000256" key="1">
    <source>
        <dbReference type="ARBA" id="ARBA00004305"/>
    </source>
</evidence>
<dbReference type="PANTHER" id="PTHR23359">
    <property type="entry name" value="NUCLEOTIDE KINASE"/>
    <property type="match status" value="1"/>
</dbReference>
<dbReference type="InterPro" id="IPR006259">
    <property type="entry name" value="Adenyl_kin_sub"/>
</dbReference>
<feature type="binding site" evidence="7">
    <location>
        <position position="160"/>
    </location>
    <ligand>
        <name>AMP</name>
        <dbReference type="ChEBI" id="CHEBI:456215"/>
    </ligand>
</feature>
<evidence type="ECO:0000256" key="6">
    <source>
        <dbReference type="ARBA" id="ARBA00023134"/>
    </source>
</evidence>
<gene>
    <name evidence="9" type="ORF">LSH36_16g05028</name>
</gene>
<keyword evidence="5 7" id="KW-0496">Mitochondrion</keyword>
<feature type="region of interest" description="NMPbind" evidence="7">
    <location>
        <begin position="25"/>
        <end position="54"/>
    </location>
</feature>
<dbReference type="CDD" id="cd01428">
    <property type="entry name" value="ADK"/>
    <property type="match status" value="1"/>
</dbReference>
<feature type="binding site" evidence="7">
    <location>
        <position position="189"/>
    </location>
    <ligand>
        <name>GTP</name>
        <dbReference type="ChEBI" id="CHEBI:37565"/>
    </ligand>
</feature>
<feature type="binding site" evidence="7">
    <location>
        <position position="116"/>
    </location>
    <ligand>
        <name>GTP</name>
        <dbReference type="ChEBI" id="CHEBI:37565"/>
    </ligand>
</feature>
<dbReference type="GO" id="GO:0046039">
    <property type="term" value="P:GTP metabolic process"/>
    <property type="evidence" value="ECO:0007669"/>
    <property type="project" value="UniProtKB-UniRule"/>
</dbReference>
<dbReference type="InterPro" id="IPR007862">
    <property type="entry name" value="Adenylate_kinase_lid-dom"/>
</dbReference>
<feature type="region of interest" description="LID" evidence="7">
    <location>
        <begin position="115"/>
        <end position="152"/>
    </location>
</feature>
<keyword evidence="4 7" id="KW-0418">Kinase</keyword>
<dbReference type="InterPro" id="IPR027417">
    <property type="entry name" value="P-loop_NTPase"/>
</dbReference>
<dbReference type="Pfam" id="PF05191">
    <property type="entry name" value="ADK_lid"/>
    <property type="match status" value="1"/>
</dbReference>
<dbReference type="FunFam" id="3.40.50.300:FF:000106">
    <property type="entry name" value="Adenylate kinase mitochondrial"/>
    <property type="match status" value="1"/>
</dbReference>
<comment type="catalytic activity">
    <reaction evidence="7">
        <text>a ribonucleoside 5'-triphosphate + AMP = a ribonucleoside 5'-diphosphate + ADP</text>
        <dbReference type="Rhea" id="RHEA:13749"/>
        <dbReference type="ChEBI" id="CHEBI:57930"/>
        <dbReference type="ChEBI" id="CHEBI:61557"/>
        <dbReference type="ChEBI" id="CHEBI:456215"/>
        <dbReference type="ChEBI" id="CHEBI:456216"/>
        <dbReference type="EC" id="2.7.4.10"/>
    </reaction>
</comment>
<evidence type="ECO:0000256" key="5">
    <source>
        <dbReference type="ARBA" id="ARBA00023128"/>
    </source>
</evidence>
<organism evidence="9 10">
    <name type="scientific">Paralvinella palmiformis</name>
    <dbReference type="NCBI Taxonomy" id="53620"/>
    <lineage>
        <taxon>Eukaryota</taxon>
        <taxon>Metazoa</taxon>
        <taxon>Spiralia</taxon>
        <taxon>Lophotrochozoa</taxon>
        <taxon>Annelida</taxon>
        <taxon>Polychaeta</taxon>
        <taxon>Sedentaria</taxon>
        <taxon>Canalipalpata</taxon>
        <taxon>Terebellida</taxon>
        <taxon>Terebelliformia</taxon>
        <taxon>Alvinellidae</taxon>
        <taxon>Paralvinella</taxon>
    </lineage>
</organism>
<feature type="binding site" evidence="7">
    <location>
        <begin position="125"/>
        <end position="126"/>
    </location>
    <ligand>
        <name>GTP</name>
        <dbReference type="ChEBI" id="CHEBI:37565"/>
    </ligand>
</feature>
<feature type="binding site" evidence="7">
    <location>
        <begin position="52"/>
        <end position="54"/>
    </location>
    <ligand>
        <name>AMP</name>
        <dbReference type="ChEBI" id="CHEBI:456215"/>
    </ligand>
</feature>
<feature type="binding site" evidence="7">
    <location>
        <position position="86"/>
    </location>
    <ligand>
        <name>AMP</name>
        <dbReference type="ChEBI" id="CHEBI:456215"/>
    </ligand>
</feature>